<name>A0A316FTD2_9GAMM</name>
<dbReference type="NCBIfam" id="TIGR00109">
    <property type="entry name" value="hemH"/>
    <property type="match status" value="1"/>
</dbReference>
<dbReference type="InterPro" id="IPR033644">
    <property type="entry name" value="Ferrochelatase_C"/>
</dbReference>
<dbReference type="Proteomes" id="UP000245790">
    <property type="component" value="Unassembled WGS sequence"/>
</dbReference>
<dbReference type="FunFam" id="3.40.50.1400:FF:000002">
    <property type="entry name" value="Ferrochelatase"/>
    <property type="match status" value="1"/>
</dbReference>
<protein>
    <recommendedName>
        <fullName evidence="9 10">Ferrochelatase</fullName>
        <ecNumber evidence="9 10">4.98.1.1</ecNumber>
    </recommendedName>
    <alternativeName>
        <fullName evidence="9">Heme synthase</fullName>
    </alternativeName>
    <alternativeName>
        <fullName evidence="9">Protoheme ferro-lyase</fullName>
    </alternativeName>
</protein>
<dbReference type="UniPathway" id="UPA00252">
    <property type="reaction ID" value="UER00325"/>
</dbReference>
<keyword evidence="3 9" id="KW-0479">Metal-binding</keyword>
<dbReference type="SUPFAM" id="SSF53800">
    <property type="entry name" value="Chelatase"/>
    <property type="match status" value="1"/>
</dbReference>
<evidence type="ECO:0000256" key="10">
    <source>
        <dbReference type="RuleBase" id="RU000607"/>
    </source>
</evidence>
<keyword evidence="4 9" id="KW-0408">Iron</keyword>
<evidence type="ECO:0000313" key="12">
    <source>
        <dbReference type="Proteomes" id="UP000245790"/>
    </source>
</evidence>
<dbReference type="PANTHER" id="PTHR11108">
    <property type="entry name" value="FERROCHELATASE"/>
    <property type="match status" value="1"/>
</dbReference>
<keyword evidence="6 9" id="KW-0456">Lyase</keyword>
<keyword evidence="2 9" id="KW-0963">Cytoplasm</keyword>
<dbReference type="GO" id="GO:0005737">
    <property type="term" value="C:cytoplasm"/>
    <property type="evidence" value="ECO:0007669"/>
    <property type="project" value="UniProtKB-SubCell"/>
</dbReference>
<evidence type="ECO:0000256" key="6">
    <source>
        <dbReference type="ARBA" id="ARBA00023239"/>
    </source>
</evidence>
<dbReference type="CDD" id="cd03411">
    <property type="entry name" value="Ferrochelatase_N"/>
    <property type="match status" value="1"/>
</dbReference>
<evidence type="ECO:0000256" key="1">
    <source>
        <dbReference type="ARBA" id="ARBA00007718"/>
    </source>
</evidence>
<reference evidence="11 12" key="1">
    <citation type="submission" date="2018-05" db="EMBL/GenBank/DDBJ databases">
        <title>Genomic Encyclopedia of Type Strains, Phase IV (KMG-IV): sequencing the most valuable type-strain genomes for metagenomic binning, comparative biology and taxonomic classification.</title>
        <authorList>
            <person name="Goeker M."/>
        </authorList>
    </citation>
    <scope>NUCLEOTIDE SEQUENCE [LARGE SCALE GENOMIC DNA]</scope>
    <source>
        <strain evidence="11 12">DSM 25350</strain>
    </source>
</reference>
<dbReference type="RefSeq" id="WP_109763620.1">
    <property type="nucleotide sequence ID" value="NZ_QGGU01000006.1"/>
</dbReference>
<dbReference type="InterPro" id="IPR033659">
    <property type="entry name" value="Ferrochelatase_N"/>
</dbReference>
<gene>
    <name evidence="9" type="primary">hemH</name>
    <name evidence="11" type="ORF">C8D97_106260</name>
</gene>
<dbReference type="PROSITE" id="PS00534">
    <property type="entry name" value="FERROCHELATASE"/>
    <property type="match status" value="1"/>
</dbReference>
<keyword evidence="5 9" id="KW-0350">Heme biosynthesis</keyword>
<feature type="binding site" evidence="9">
    <location>
        <position position="197"/>
    </location>
    <ligand>
        <name>Fe(2+)</name>
        <dbReference type="ChEBI" id="CHEBI:29033"/>
    </ligand>
</feature>
<proteinExistence type="inferred from homology"/>
<evidence type="ECO:0000256" key="4">
    <source>
        <dbReference type="ARBA" id="ARBA00023004"/>
    </source>
</evidence>
<dbReference type="InterPro" id="IPR019772">
    <property type="entry name" value="Ferrochelatase_AS"/>
</dbReference>
<comment type="subcellular location">
    <subcellularLocation>
        <location evidence="9 10">Cytoplasm</location>
    </subcellularLocation>
</comment>
<dbReference type="CDD" id="cd00419">
    <property type="entry name" value="Ferrochelatase_C"/>
    <property type="match status" value="1"/>
</dbReference>
<keyword evidence="7 9" id="KW-0627">Porphyrin biosynthesis</keyword>
<comment type="similarity">
    <text evidence="1 9 10">Belongs to the ferrochelatase family.</text>
</comment>
<comment type="caution">
    <text evidence="11">The sequence shown here is derived from an EMBL/GenBank/DDBJ whole genome shotgun (WGS) entry which is preliminary data.</text>
</comment>
<evidence type="ECO:0000313" key="11">
    <source>
        <dbReference type="EMBL" id="PWK50966.1"/>
    </source>
</evidence>
<keyword evidence="12" id="KW-1185">Reference proteome</keyword>
<dbReference type="EC" id="4.98.1.1" evidence="9 10"/>
<comment type="catalytic activity">
    <reaction evidence="8">
        <text>Fe-coproporphyrin III + 2 H(+) = coproporphyrin III + Fe(2+)</text>
        <dbReference type="Rhea" id="RHEA:49572"/>
        <dbReference type="ChEBI" id="CHEBI:15378"/>
        <dbReference type="ChEBI" id="CHEBI:29033"/>
        <dbReference type="ChEBI" id="CHEBI:68438"/>
        <dbReference type="ChEBI" id="CHEBI:131725"/>
        <dbReference type="EC" id="4.99.1.9"/>
    </reaction>
    <physiologicalReaction direction="right-to-left" evidence="8">
        <dbReference type="Rhea" id="RHEA:49574"/>
    </physiologicalReaction>
</comment>
<dbReference type="InterPro" id="IPR001015">
    <property type="entry name" value="Ferrochelatase"/>
</dbReference>
<evidence type="ECO:0000256" key="3">
    <source>
        <dbReference type="ARBA" id="ARBA00022723"/>
    </source>
</evidence>
<evidence type="ECO:0000256" key="7">
    <source>
        <dbReference type="ARBA" id="ARBA00023244"/>
    </source>
</evidence>
<dbReference type="Gene3D" id="3.40.50.1400">
    <property type="match status" value="2"/>
</dbReference>
<dbReference type="HAMAP" id="MF_00323">
    <property type="entry name" value="Ferrochelatase"/>
    <property type="match status" value="1"/>
</dbReference>
<evidence type="ECO:0000256" key="2">
    <source>
        <dbReference type="ARBA" id="ARBA00022490"/>
    </source>
</evidence>
<dbReference type="PANTHER" id="PTHR11108:SF1">
    <property type="entry name" value="FERROCHELATASE, MITOCHONDRIAL"/>
    <property type="match status" value="1"/>
</dbReference>
<evidence type="ECO:0000256" key="5">
    <source>
        <dbReference type="ARBA" id="ARBA00023133"/>
    </source>
</evidence>
<evidence type="ECO:0000256" key="9">
    <source>
        <dbReference type="HAMAP-Rule" id="MF_00323"/>
    </source>
</evidence>
<organism evidence="11 12">
    <name type="scientific">Pleionea mediterranea</name>
    <dbReference type="NCBI Taxonomy" id="523701"/>
    <lineage>
        <taxon>Bacteria</taxon>
        <taxon>Pseudomonadati</taxon>
        <taxon>Pseudomonadota</taxon>
        <taxon>Gammaproteobacteria</taxon>
        <taxon>Oceanospirillales</taxon>
        <taxon>Pleioneaceae</taxon>
        <taxon>Pleionea</taxon>
    </lineage>
</organism>
<dbReference type="AlphaFoldDB" id="A0A316FTD2"/>
<feature type="binding site" evidence="9">
    <location>
        <position position="277"/>
    </location>
    <ligand>
        <name>Fe(2+)</name>
        <dbReference type="ChEBI" id="CHEBI:29033"/>
    </ligand>
</feature>
<dbReference type="GO" id="GO:0006783">
    <property type="term" value="P:heme biosynthetic process"/>
    <property type="evidence" value="ECO:0007669"/>
    <property type="project" value="UniProtKB-UniRule"/>
</dbReference>
<evidence type="ECO:0000256" key="8">
    <source>
        <dbReference type="ARBA" id="ARBA00024536"/>
    </source>
</evidence>
<dbReference type="EMBL" id="QGGU01000006">
    <property type="protein sequence ID" value="PWK50966.1"/>
    <property type="molecule type" value="Genomic_DNA"/>
</dbReference>
<accession>A0A316FTD2</accession>
<comment type="pathway">
    <text evidence="9 10">Porphyrin-containing compound metabolism; protoheme biosynthesis; protoheme from protoporphyrin-IX: step 1/1.</text>
</comment>
<comment type="catalytic activity">
    <reaction evidence="9 10">
        <text>heme b + 2 H(+) = protoporphyrin IX + Fe(2+)</text>
        <dbReference type="Rhea" id="RHEA:22584"/>
        <dbReference type="ChEBI" id="CHEBI:15378"/>
        <dbReference type="ChEBI" id="CHEBI:29033"/>
        <dbReference type="ChEBI" id="CHEBI:57306"/>
        <dbReference type="ChEBI" id="CHEBI:60344"/>
        <dbReference type="EC" id="4.98.1.1"/>
    </reaction>
</comment>
<sequence length="323" mass="36230">MTQHTPVGVLLVNLGTPDAPTSKAVRTYLAEFLHDKRVVDLSRWIWCPVLHGVILRVRPPKVAKLYQSIWTEQGSPLLAIGKQQQQSLQQKLNEANISASVELAMTYGNPSIAAGMQALSHCKKVIVLPLYPQFSSATTASVFDRVARFAKHQWVLPEITFVRDYYDHPLYIKALAESVKNNWQTNGRGDVLLMSFHGIPKRYATNGDPYPEQCEITAKLLAEALNLNDSEWKMTYQSIFGREEWLSPFTDKTMEQLGNQGKSVDVICPGFSADCLETLEEIEEENKTTFLNAGGKNFNYIPCLNNDAAHIDALFDVVKAKLD</sequence>
<dbReference type="GO" id="GO:0046872">
    <property type="term" value="F:metal ion binding"/>
    <property type="evidence" value="ECO:0007669"/>
    <property type="project" value="UniProtKB-KW"/>
</dbReference>
<dbReference type="Pfam" id="PF00762">
    <property type="entry name" value="Ferrochelatase"/>
    <property type="match status" value="1"/>
</dbReference>
<dbReference type="GO" id="GO:0004325">
    <property type="term" value="F:ferrochelatase activity"/>
    <property type="evidence" value="ECO:0007669"/>
    <property type="project" value="UniProtKB-UniRule"/>
</dbReference>
<dbReference type="OrthoDB" id="9809741at2"/>
<comment type="function">
    <text evidence="9 10">Catalyzes the ferrous insertion into protoporphyrin IX.</text>
</comment>